<accession>A0A4P2Q4K7</accession>
<feature type="transmembrane region" description="Helical" evidence="2">
    <location>
        <begin position="173"/>
        <end position="195"/>
    </location>
</feature>
<organism evidence="3 4">
    <name type="scientific">Sorangium cellulosum</name>
    <name type="common">Polyangium cellulosum</name>
    <dbReference type="NCBI Taxonomy" id="56"/>
    <lineage>
        <taxon>Bacteria</taxon>
        <taxon>Pseudomonadati</taxon>
        <taxon>Myxococcota</taxon>
        <taxon>Polyangia</taxon>
        <taxon>Polyangiales</taxon>
        <taxon>Polyangiaceae</taxon>
        <taxon>Sorangium</taxon>
    </lineage>
</organism>
<feature type="region of interest" description="Disordered" evidence="1">
    <location>
        <begin position="255"/>
        <end position="278"/>
    </location>
</feature>
<proteinExistence type="predicted"/>
<evidence type="ECO:0000313" key="3">
    <source>
        <dbReference type="EMBL" id="AUX23938.1"/>
    </source>
</evidence>
<name>A0A4P2Q4K7_SORCE</name>
<dbReference type="AlphaFoldDB" id="A0A4P2Q4K7"/>
<keyword evidence="2" id="KW-1133">Transmembrane helix</keyword>
<dbReference type="Proteomes" id="UP000295781">
    <property type="component" value="Chromosome"/>
</dbReference>
<gene>
    <name evidence="3" type="ORF">SOCEGT47_044690</name>
</gene>
<evidence type="ECO:0000313" key="4">
    <source>
        <dbReference type="Proteomes" id="UP000295781"/>
    </source>
</evidence>
<sequence>MNGCPGGADAFGEPLAGSLHIRGNTMTSTTPSAAVSSPSPASDWQVALATLSLAAFSCLVAAPVALLLLVLWAAVLAIASAGLLDAAGALDLQALCAALAITGSLLAFGAGMALASKLSAVGQRRAIALAISSPQGGSWLLRHPFVGVGGLLLLVDLVLLPLAYARLFMAPSWVLGAGVIGGAAMLLALAACALFRGWWSAIRALWTGARRSSFVAGLVTASSLVAALIVYLLACVALGVASALLREVPLLDPRTRDEMSGEQSDGRGASRPARCASPADEGAAYGLAAHDQVRMASPGRGQDDTLTQAGRSLRRFHQAATCGRAVMSSPAFATTRAWRYGIQEMSASE</sequence>
<dbReference type="EMBL" id="CP012670">
    <property type="protein sequence ID" value="AUX23938.1"/>
    <property type="molecule type" value="Genomic_DNA"/>
</dbReference>
<feature type="transmembrane region" description="Helical" evidence="2">
    <location>
        <begin position="92"/>
        <end position="115"/>
    </location>
</feature>
<reference evidence="3 4" key="1">
    <citation type="submission" date="2015-09" db="EMBL/GenBank/DDBJ databases">
        <title>Sorangium comparison.</title>
        <authorList>
            <person name="Zaburannyi N."/>
            <person name="Bunk B."/>
            <person name="Overmann J."/>
            <person name="Mueller R."/>
        </authorList>
    </citation>
    <scope>NUCLEOTIDE SEQUENCE [LARGE SCALE GENOMIC DNA]</scope>
    <source>
        <strain evidence="3 4">So ceGT47</strain>
    </source>
</reference>
<feature type="transmembrane region" description="Helical" evidence="2">
    <location>
        <begin position="145"/>
        <end position="167"/>
    </location>
</feature>
<keyword evidence="2" id="KW-0812">Transmembrane</keyword>
<feature type="transmembrane region" description="Helical" evidence="2">
    <location>
        <begin position="215"/>
        <end position="245"/>
    </location>
</feature>
<protein>
    <submittedName>
        <fullName evidence="3">Uncharacterized protein</fullName>
    </submittedName>
</protein>
<evidence type="ECO:0000256" key="1">
    <source>
        <dbReference type="SAM" id="MobiDB-lite"/>
    </source>
</evidence>
<keyword evidence="2" id="KW-0472">Membrane</keyword>
<feature type="transmembrane region" description="Helical" evidence="2">
    <location>
        <begin position="53"/>
        <end position="80"/>
    </location>
</feature>
<evidence type="ECO:0000256" key="2">
    <source>
        <dbReference type="SAM" id="Phobius"/>
    </source>
</evidence>